<accession>A0ACC4CJP9</accession>
<protein>
    <submittedName>
        <fullName evidence="1">Uncharacterized protein</fullName>
    </submittedName>
</protein>
<sequence>MEAQGRRRRRRFWTSSSLALLLIFFMVVRADLSDYNPTLQREPKAHHRRLHQEHDASSVAGHGVQLDEMDINIIATYSDTSGAVRTSRVKMSDLSPSWVLENPADKNHDQPKTSQRLEDSSKAGATHEDDVLFSARDHQHGEGGIPSSLKLPMSPVKLQRQTARKDRRVLRTSVLIRQDKGAADSQTEATAFIWSKSLDTSIKGKYSIWRRDFDSPNSDSTLKLMRDQIIMAKAYANIAKSNNATTLYNSLMKQSRESQLAIGEAMSDAELHPSALVQAKAMGHVLSIAKDQLYECPTMSRKLRAMLQLNEENVNALKKKSAFLIQLAAKTIPKPLHCLPLQLAADYFLYGYQNKKYLDKEKVQDPSLFHYAIFSDNVLATSVVINSTVQHAKDTQKHVFHIVTDKLNFAAMKMWFIVNPPSKATVQVENIDDFKWLNASYCSVLRQLESARIKEYYFKSNHPSSLASGADNLKYRNPKYLSMLNHLRFYLPEVYPKLGKILFLDDDIVVQKDLTPLWSIDLQGMVNGAVETCKESFHRFDKYLNFSNPKIYNNFDPNACGWAFGMNMFDLKQWKISNITGIYHHWQDLNEDRTLWKLGSLPPGLITFYNLTYPLDRSWHVLGLGYDPALNQTEIENAAVVHYNGNYKPWLDLAVAKYKPYWSRYVQHGKSLHACLIKQGFDSFTSIGNSIMGFYIRCGDFDVAVDVFNSMRRSRDSVSWNILIHGHLDSGALVAGLCWFTNARVAGFEPNISTMVLVIQACRILGTMHDGLILHGYVIKSGFWAISSVQNSLLGMYVDADMECARELFDEMHEKDVISWSVMIGGYLQWEEPHVGLQMFRKMVLVPGIEPDGVVMASVLKACASSRDVCTGRLVHGLVIHRGFDCDLFVENSLIDMYSKCKDAGSAFKVFNEISQRNNVSWNSMLSGFVLNENYSEAQSLISSMRKEGVETDEVTLVNILQICKHFVHPFHCKSIHCVMIRRGSEANELVLSALIDAYAKCYLIEIAWEVFARMRRRDVVSWSTMISGFAHCGKPDEAIAVYQEMDRDLVKPNVITIINLLEACSVTAELKRSKWAHGVAIRQGFASEVTAGTAVVDMYSKCGEILASRRAFDQLPLKNVVTWSAMIAAYGRAGKLDTAIEVIKTMPDNLKNGASIWGSLLSACRSYGLTELGKEAISRVLELEPSNSAGYLVASSMYAADGLWDDAARIRVLAKEKGVKVVAGYSLVHIDNKACRFVAGDGSHPRSDEIFSMAQQLHDCIRIDEKKEGNTWLAVIECLT</sequence>
<proteinExistence type="predicted"/>
<gene>
    <name evidence="1" type="ORF">D5086_009402</name>
</gene>
<name>A0ACC4CJP9_POPAL</name>
<dbReference type="EMBL" id="RCHU02000004">
    <property type="protein sequence ID" value="KAL3597765.1"/>
    <property type="molecule type" value="Genomic_DNA"/>
</dbReference>
<dbReference type="Proteomes" id="UP000309997">
    <property type="component" value="Unassembled WGS sequence"/>
</dbReference>
<evidence type="ECO:0000313" key="1">
    <source>
        <dbReference type="EMBL" id="KAL3597765.1"/>
    </source>
</evidence>
<keyword evidence="2" id="KW-1185">Reference proteome</keyword>
<comment type="caution">
    <text evidence="1">The sequence shown here is derived from an EMBL/GenBank/DDBJ whole genome shotgun (WGS) entry which is preliminary data.</text>
</comment>
<organism evidence="1 2">
    <name type="scientific">Populus alba</name>
    <name type="common">White poplar</name>
    <dbReference type="NCBI Taxonomy" id="43335"/>
    <lineage>
        <taxon>Eukaryota</taxon>
        <taxon>Viridiplantae</taxon>
        <taxon>Streptophyta</taxon>
        <taxon>Embryophyta</taxon>
        <taxon>Tracheophyta</taxon>
        <taxon>Spermatophyta</taxon>
        <taxon>Magnoliopsida</taxon>
        <taxon>eudicotyledons</taxon>
        <taxon>Gunneridae</taxon>
        <taxon>Pentapetalae</taxon>
        <taxon>rosids</taxon>
        <taxon>fabids</taxon>
        <taxon>Malpighiales</taxon>
        <taxon>Salicaceae</taxon>
        <taxon>Saliceae</taxon>
        <taxon>Populus</taxon>
    </lineage>
</organism>
<evidence type="ECO:0000313" key="2">
    <source>
        <dbReference type="Proteomes" id="UP000309997"/>
    </source>
</evidence>
<reference evidence="1 2" key="1">
    <citation type="journal article" date="2024" name="Plant Biotechnol. J.">
        <title>Genome and CRISPR/Cas9 system of a widespread forest tree (Populus alba) in the world.</title>
        <authorList>
            <person name="Liu Y.J."/>
            <person name="Jiang P.F."/>
            <person name="Han X.M."/>
            <person name="Li X.Y."/>
            <person name="Wang H.M."/>
            <person name="Wang Y.J."/>
            <person name="Wang X.X."/>
            <person name="Zeng Q.Y."/>
        </authorList>
    </citation>
    <scope>NUCLEOTIDE SEQUENCE [LARGE SCALE GENOMIC DNA]</scope>
    <source>
        <strain evidence="2">cv. PAL-ZL1</strain>
    </source>
</reference>